<dbReference type="CDD" id="cd00609">
    <property type="entry name" value="AAT_like"/>
    <property type="match status" value="1"/>
</dbReference>
<dbReference type="Proteomes" id="UP001626536">
    <property type="component" value="Chromosome"/>
</dbReference>
<keyword evidence="6" id="KW-0663">Pyridoxal phosphate</keyword>
<dbReference type="InterPro" id="IPR015424">
    <property type="entry name" value="PyrdxlP-dep_Trfase"/>
</dbReference>
<dbReference type="RefSeq" id="WP_407340595.1">
    <property type="nucleotide sequence ID" value="NZ_CP136862.1"/>
</dbReference>
<dbReference type="SUPFAM" id="SSF53383">
    <property type="entry name" value="PLP-dependent transferases"/>
    <property type="match status" value="1"/>
</dbReference>
<evidence type="ECO:0000313" key="12">
    <source>
        <dbReference type="Proteomes" id="UP001626536"/>
    </source>
</evidence>
<keyword evidence="7 11" id="KW-0456">Lyase</keyword>
<dbReference type="Gene3D" id="3.40.640.10">
    <property type="entry name" value="Type I PLP-dependent aspartate aminotransferase-like (Major domain)"/>
    <property type="match status" value="1"/>
</dbReference>
<dbReference type="EMBL" id="CP136862">
    <property type="protein sequence ID" value="WOJ91006.1"/>
    <property type="molecule type" value="Genomic_DNA"/>
</dbReference>
<evidence type="ECO:0000256" key="9">
    <source>
        <dbReference type="ARBA" id="ARBA00048531"/>
    </source>
</evidence>
<dbReference type="InterPro" id="IPR005860">
    <property type="entry name" value="CobD"/>
</dbReference>
<dbReference type="PANTHER" id="PTHR42885:SF1">
    <property type="entry name" value="THREONINE-PHOSPHATE DECARBOXYLASE"/>
    <property type="match status" value="1"/>
</dbReference>
<reference evidence="11 12" key="1">
    <citation type="submission" date="2023-10" db="EMBL/GenBank/DDBJ databases">
        <title>Novel methanotroph of the genus Methylocapsa from a subarctic wetland.</title>
        <authorList>
            <person name="Belova S.E."/>
            <person name="Oshkin I.Y."/>
            <person name="Miroshnikov K."/>
            <person name="Dedysh S.N."/>
        </authorList>
    </citation>
    <scope>NUCLEOTIDE SEQUENCE [LARGE SCALE GENOMIC DNA]</scope>
    <source>
        <strain evidence="11 12">RX1</strain>
    </source>
</reference>
<dbReference type="PROSITE" id="PS00105">
    <property type="entry name" value="AA_TRANSFER_CLASS_1"/>
    <property type="match status" value="1"/>
</dbReference>
<evidence type="ECO:0000256" key="2">
    <source>
        <dbReference type="ARBA" id="ARBA00003444"/>
    </source>
</evidence>
<evidence type="ECO:0000256" key="6">
    <source>
        <dbReference type="ARBA" id="ARBA00022898"/>
    </source>
</evidence>
<protein>
    <recommendedName>
        <fullName evidence="4">threonine-phosphate decarboxylase</fullName>
        <ecNumber evidence="4">4.1.1.81</ecNumber>
    </recommendedName>
    <alternativeName>
        <fullName evidence="8">L-threonine-O-3-phosphate decarboxylase</fullName>
    </alternativeName>
</protein>
<comment type="cofactor">
    <cofactor evidence="1">
        <name>pyridoxal 5'-phosphate</name>
        <dbReference type="ChEBI" id="CHEBI:597326"/>
    </cofactor>
</comment>
<evidence type="ECO:0000256" key="7">
    <source>
        <dbReference type="ARBA" id="ARBA00023239"/>
    </source>
</evidence>
<gene>
    <name evidence="11" type="primary">cobD</name>
    <name evidence="11" type="ORF">RZS28_06905</name>
</gene>
<dbReference type="NCBIfam" id="TIGR01140">
    <property type="entry name" value="L_thr_O3P_dcar"/>
    <property type="match status" value="1"/>
</dbReference>
<name>A0ABZ0HYP7_9HYPH</name>
<dbReference type="InterPro" id="IPR004838">
    <property type="entry name" value="NHTrfase_class1_PyrdxlP-BS"/>
</dbReference>
<accession>A0ABZ0HYP7</accession>
<comment type="pathway">
    <text evidence="3">Cofactor biosynthesis; adenosylcobalamin biosynthesis.</text>
</comment>
<dbReference type="GO" id="GO:0048472">
    <property type="term" value="F:threonine-phosphate decarboxylase activity"/>
    <property type="evidence" value="ECO:0007669"/>
    <property type="project" value="UniProtKB-EC"/>
</dbReference>
<comment type="catalytic activity">
    <reaction evidence="9">
        <text>O-phospho-L-threonine + H(+) = (R)-1-aminopropan-2-yl phosphate + CO2</text>
        <dbReference type="Rhea" id="RHEA:11492"/>
        <dbReference type="ChEBI" id="CHEBI:15378"/>
        <dbReference type="ChEBI" id="CHEBI:16526"/>
        <dbReference type="ChEBI" id="CHEBI:58563"/>
        <dbReference type="ChEBI" id="CHEBI:58675"/>
        <dbReference type="EC" id="4.1.1.81"/>
    </reaction>
</comment>
<dbReference type="InterPro" id="IPR015421">
    <property type="entry name" value="PyrdxlP-dep_Trfase_major"/>
</dbReference>
<evidence type="ECO:0000256" key="8">
    <source>
        <dbReference type="ARBA" id="ARBA00029996"/>
    </source>
</evidence>
<evidence type="ECO:0000259" key="10">
    <source>
        <dbReference type="Pfam" id="PF00155"/>
    </source>
</evidence>
<dbReference type="InterPro" id="IPR015422">
    <property type="entry name" value="PyrdxlP-dep_Trfase_small"/>
</dbReference>
<dbReference type="InterPro" id="IPR004839">
    <property type="entry name" value="Aminotransferase_I/II_large"/>
</dbReference>
<evidence type="ECO:0000256" key="1">
    <source>
        <dbReference type="ARBA" id="ARBA00001933"/>
    </source>
</evidence>
<evidence type="ECO:0000256" key="4">
    <source>
        <dbReference type="ARBA" id="ARBA00012285"/>
    </source>
</evidence>
<feature type="domain" description="Aminotransferase class I/classII large" evidence="10">
    <location>
        <begin position="52"/>
        <end position="331"/>
    </location>
</feature>
<dbReference type="Pfam" id="PF00155">
    <property type="entry name" value="Aminotran_1_2"/>
    <property type="match status" value="1"/>
</dbReference>
<keyword evidence="12" id="KW-1185">Reference proteome</keyword>
<evidence type="ECO:0000313" key="11">
    <source>
        <dbReference type="EMBL" id="WOJ91006.1"/>
    </source>
</evidence>
<dbReference type="PANTHER" id="PTHR42885">
    <property type="entry name" value="HISTIDINOL-PHOSPHATE AMINOTRANSFERASE-RELATED"/>
    <property type="match status" value="1"/>
</dbReference>
<dbReference type="Gene3D" id="3.90.1150.10">
    <property type="entry name" value="Aspartate Aminotransferase, domain 1"/>
    <property type="match status" value="1"/>
</dbReference>
<keyword evidence="5" id="KW-0169">Cobalamin biosynthesis</keyword>
<evidence type="ECO:0000256" key="3">
    <source>
        <dbReference type="ARBA" id="ARBA00004953"/>
    </source>
</evidence>
<sequence length="342" mass="35583">MRQIPAIETQELAGAGHGGNLSAARRAFPLAPEPWLDLSTGVSPYAYPLADLSAEAWTRLPDPSALCALESAAALAYRAPEGAAIVAAPGTQSIIGWLPHLVPARRVGILGFTYSEHSRVWRASGAEVAIVEDLAELADKDVAIVVNPNNPDGRLVAAQDLRALAADLGKHGGLLIVDEAFMDFLSPGASIVPDMPPAGVVALRSFGKAYGLPGLRLGFAIAPDPLAAKLRAALGCWPVSGAAIAIGSTALSDLTWLAATGKQLAIDVGALDETLVAAGFNVLGGGPLFRLTGHVDVSGWFETLAKAGILVRRFDARPSWLRFGIPGREADLSRLRGVFGLD</sequence>
<proteinExistence type="predicted"/>
<evidence type="ECO:0000256" key="5">
    <source>
        <dbReference type="ARBA" id="ARBA00022573"/>
    </source>
</evidence>
<comment type="function">
    <text evidence="2">Decarboxylates L-threonine-O-3-phosphate to yield (R)-1-amino-2-propanol O-2-phosphate, the precursor for the linkage between the nucleotide loop and the corrin ring in cobalamin.</text>
</comment>
<organism evidence="11 12">
    <name type="scientific">Methylocapsa polymorpha</name>
    <dbReference type="NCBI Taxonomy" id="3080828"/>
    <lineage>
        <taxon>Bacteria</taxon>
        <taxon>Pseudomonadati</taxon>
        <taxon>Pseudomonadota</taxon>
        <taxon>Alphaproteobacteria</taxon>
        <taxon>Hyphomicrobiales</taxon>
        <taxon>Beijerinckiaceae</taxon>
        <taxon>Methylocapsa</taxon>
    </lineage>
</organism>
<dbReference type="EC" id="4.1.1.81" evidence="4"/>